<name>A0A814NVB6_9BILA</name>
<evidence type="ECO:0000313" key="10">
    <source>
        <dbReference type="EMBL" id="CAF1095425.1"/>
    </source>
</evidence>
<dbReference type="Pfam" id="PF05827">
    <property type="entry name" value="VAS1_LD"/>
    <property type="match status" value="1"/>
</dbReference>
<dbReference type="Gene3D" id="2.40.160.110">
    <property type="match status" value="1"/>
</dbReference>
<evidence type="ECO:0000256" key="7">
    <source>
        <dbReference type="SAM" id="SignalP"/>
    </source>
</evidence>
<evidence type="ECO:0000256" key="5">
    <source>
        <dbReference type="ARBA" id="ARBA00023136"/>
    </source>
</evidence>
<dbReference type="InterPro" id="IPR008388">
    <property type="entry name" value="Ac45_acc_su"/>
</dbReference>
<evidence type="ECO:0000256" key="2">
    <source>
        <dbReference type="ARBA" id="ARBA00009037"/>
    </source>
</evidence>
<keyword evidence="5 6" id="KW-0472">Membrane</keyword>
<comment type="caution">
    <text evidence="10">The sequence shown here is derived from an EMBL/GenBank/DDBJ whole genome shotgun (WGS) entry which is preliminary data.</text>
</comment>
<comment type="similarity">
    <text evidence="2">Belongs to the vacuolar ATPase subunit S1 family.</text>
</comment>
<evidence type="ECO:0000313" key="11">
    <source>
        <dbReference type="Proteomes" id="UP000663845"/>
    </source>
</evidence>
<gene>
    <name evidence="10" type="ORF">JYZ213_LOCUS21080</name>
</gene>
<dbReference type="InterPro" id="IPR046755">
    <property type="entry name" value="VAS1_LD"/>
</dbReference>
<dbReference type="InterPro" id="IPR046756">
    <property type="entry name" value="VAS1/VOA1_TM"/>
</dbReference>
<protein>
    <recommendedName>
        <fullName evidence="12">V-type proton ATPase subunit S1</fullName>
    </recommendedName>
</protein>
<accession>A0A814NVB6</accession>
<dbReference type="PANTHER" id="PTHR12471">
    <property type="entry name" value="VACUOLAR ATP SYNTHASE SUBUNIT S1"/>
    <property type="match status" value="1"/>
</dbReference>
<evidence type="ECO:0000256" key="1">
    <source>
        <dbReference type="ARBA" id="ARBA00004167"/>
    </source>
</evidence>
<dbReference type="PANTHER" id="PTHR12471:SF7">
    <property type="entry name" value="V-TYPE PROTON ATPASE SUBUNIT S1"/>
    <property type="match status" value="1"/>
</dbReference>
<dbReference type="GO" id="GO:0001671">
    <property type="term" value="F:ATPase activator activity"/>
    <property type="evidence" value="ECO:0007669"/>
    <property type="project" value="TreeGrafter"/>
</dbReference>
<feature type="domain" description="V-type proton ATPase subunit S1/VOA1 transmembrane" evidence="9">
    <location>
        <begin position="357"/>
        <end position="395"/>
    </location>
</feature>
<keyword evidence="4 6" id="KW-1133">Transmembrane helix</keyword>
<dbReference type="AlphaFoldDB" id="A0A814NVB6"/>
<evidence type="ECO:0000259" key="8">
    <source>
        <dbReference type="Pfam" id="PF05827"/>
    </source>
</evidence>
<feature type="signal peptide" evidence="7">
    <location>
        <begin position="1"/>
        <end position="25"/>
    </location>
</feature>
<organism evidence="10 11">
    <name type="scientific">Adineta steineri</name>
    <dbReference type="NCBI Taxonomy" id="433720"/>
    <lineage>
        <taxon>Eukaryota</taxon>
        <taxon>Metazoa</taxon>
        <taxon>Spiralia</taxon>
        <taxon>Gnathifera</taxon>
        <taxon>Rotifera</taxon>
        <taxon>Eurotatoria</taxon>
        <taxon>Bdelloidea</taxon>
        <taxon>Adinetida</taxon>
        <taxon>Adinetidae</taxon>
        <taxon>Adineta</taxon>
    </lineage>
</organism>
<dbReference type="GO" id="GO:0030641">
    <property type="term" value="P:regulation of cellular pH"/>
    <property type="evidence" value="ECO:0007669"/>
    <property type="project" value="TreeGrafter"/>
</dbReference>
<reference evidence="10" key="1">
    <citation type="submission" date="2021-02" db="EMBL/GenBank/DDBJ databases">
        <authorList>
            <person name="Nowell W R."/>
        </authorList>
    </citation>
    <scope>NUCLEOTIDE SEQUENCE</scope>
</reference>
<comment type="subcellular location">
    <subcellularLocation>
        <location evidence="1">Membrane</location>
        <topology evidence="1">Single-pass membrane protein</topology>
    </subcellularLocation>
</comment>
<dbReference type="GO" id="GO:0033176">
    <property type="term" value="C:proton-transporting V-type ATPase complex"/>
    <property type="evidence" value="ECO:0007669"/>
    <property type="project" value="TreeGrafter"/>
</dbReference>
<evidence type="ECO:0008006" key="12">
    <source>
        <dbReference type="Google" id="ProtNLM"/>
    </source>
</evidence>
<keyword evidence="3 6" id="KW-0812">Transmembrane</keyword>
<evidence type="ECO:0000256" key="4">
    <source>
        <dbReference type="ARBA" id="ARBA00022989"/>
    </source>
</evidence>
<evidence type="ECO:0000256" key="3">
    <source>
        <dbReference type="ARBA" id="ARBA00022692"/>
    </source>
</evidence>
<proteinExistence type="inferred from homology"/>
<keyword evidence="7" id="KW-0732">Signal</keyword>
<sequence>MDMHLSIASFLFVLIGFSLQNQVLSSPSPVILWSNEILPKSSGALSTQRPLDLISDNICTLPNEIIQLEIIAVKDFLIEDIYEGLQNNYPLLTDIKKDQTNLRYYPNCGKDAYDIFSKAPQSNNMKCARTHFQLSSSQIYETLHDALNAMQEKINKIGTNTDKAIVIALVNYPTQNEQSSRKRRATNQAANSNIIVSDNKTCMFYAQNAIWINRNGDKSSSQSYDLNLTGSKCVLNTTVTNSNQSSAILDLVWINPQLASDVVNMRLVATIIGQYWYLTNITVNNNLYRYFAFGMQNLMDTPPKFSYVCTTATFVRYDDTTKYGKYNFTDKFNIKSFQFQPFYGNGSFFGPPNYCTSFFTSGIWMGITSSLLCLAILLFGITRMMSIKSNDRFDDPKGKPLIIKAQE</sequence>
<dbReference type="Proteomes" id="UP000663845">
    <property type="component" value="Unassembled WGS sequence"/>
</dbReference>
<feature type="chain" id="PRO_5032857576" description="V-type proton ATPase subunit S1" evidence="7">
    <location>
        <begin position="26"/>
        <end position="407"/>
    </location>
</feature>
<feature type="transmembrane region" description="Helical" evidence="6">
    <location>
        <begin position="362"/>
        <end position="382"/>
    </location>
</feature>
<dbReference type="EMBL" id="CAJNOG010000227">
    <property type="protein sequence ID" value="CAF1095425.1"/>
    <property type="molecule type" value="Genomic_DNA"/>
</dbReference>
<evidence type="ECO:0000256" key="6">
    <source>
        <dbReference type="SAM" id="Phobius"/>
    </source>
</evidence>
<dbReference type="Pfam" id="PF20520">
    <property type="entry name" value="Ac45-VOA1_TM"/>
    <property type="match status" value="1"/>
</dbReference>
<evidence type="ECO:0000259" key="9">
    <source>
        <dbReference type="Pfam" id="PF20520"/>
    </source>
</evidence>
<feature type="domain" description="V-type proton ATPase subunit S1 luminal" evidence="8">
    <location>
        <begin position="200"/>
        <end position="342"/>
    </location>
</feature>